<evidence type="ECO:0000313" key="5">
    <source>
        <dbReference type="EMBL" id="GMR56763.1"/>
    </source>
</evidence>
<reference evidence="6" key="1">
    <citation type="submission" date="2022-10" db="EMBL/GenBank/DDBJ databases">
        <title>Genome assembly of Pristionchus species.</title>
        <authorList>
            <person name="Yoshida K."/>
            <person name="Sommer R.J."/>
        </authorList>
    </citation>
    <scope>NUCLEOTIDE SEQUENCE [LARGE SCALE GENOMIC DNA]</scope>
    <source>
        <strain evidence="6">RS5460</strain>
    </source>
</reference>
<accession>A0AAN5D4Z4</accession>
<keyword evidence="6" id="KW-1185">Reference proteome</keyword>
<evidence type="ECO:0000256" key="3">
    <source>
        <dbReference type="PROSITE-ProRule" id="PRU00175"/>
    </source>
</evidence>
<comment type="caution">
    <text evidence="5">The sequence shown here is derived from an EMBL/GenBank/DDBJ whole genome shotgun (WGS) entry which is preliminary data.</text>
</comment>
<dbReference type="EMBL" id="BTRK01000006">
    <property type="protein sequence ID" value="GMR56763.1"/>
    <property type="molecule type" value="Genomic_DNA"/>
</dbReference>
<feature type="domain" description="RING-type" evidence="4">
    <location>
        <begin position="78"/>
        <end position="121"/>
    </location>
</feature>
<name>A0AAN5D4Z4_9BILA</name>
<dbReference type="SUPFAM" id="SSF57850">
    <property type="entry name" value="RING/U-box"/>
    <property type="match status" value="1"/>
</dbReference>
<dbReference type="AlphaFoldDB" id="A0AAN5D4Z4"/>
<dbReference type="Proteomes" id="UP001328107">
    <property type="component" value="Unassembled WGS sequence"/>
</dbReference>
<dbReference type="InterPro" id="IPR057414">
    <property type="entry name" value="Zf-C3HC4_IRF-2BP1_2"/>
</dbReference>
<dbReference type="InterPro" id="IPR044882">
    <property type="entry name" value="I2BP1/2_C3HC4-RING_sf"/>
</dbReference>
<evidence type="ECO:0000313" key="6">
    <source>
        <dbReference type="Proteomes" id="UP001328107"/>
    </source>
</evidence>
<proteinExistence type="predicted"/>
<feature type="non-terminal residue" evidence="5">
    <location>
        <position position="1"/>
    </location>
</feature>
<gene>
    <name evidence="5" type="ORF">PMAYCL1PPCAC_26958</name>
</gene>
<sequence>ARLQKFLAARKYLESSFDSDDDSYVEEAPMVSDVVKVGKCMAAFVEDAPEIDTLLKKEQLRTADEWAVGTEENESRHCQICRVTLSDQLVQCPNSESHVFCLDCIRGYLKFHVGQKTIYCP</sequence>
<feature type="non-terminal residue" evidence="5">
    <location>
        <position position="121"/>
    </location>
</feature>
<keyword evidence="1 3" id="KW-0479">Metal-binding</keyword>
<dbReference type="Pfam" id="PF25454">
    <property type="entry name" value="zf-C3HC4_IRF-2BP1_2"/>
    <property type="match status" value="1"/>
</dbReference>
<dbReference type="PROSITE" id="PS50089">
    <property type="entry name" value="ZF_RING_2"/>
    <property type="match status" value="1"/>
</dbReference>
<keyword evidence="2" id="KW-0862">Zinc</keyword>
<evidence type="ECO:0000256" key="2">
    <source>
        <dbReference type="ARBA" id="ARBA00022833"/>
    </source>
</evidence>
<evidence type="ECO:0000259" key="4">
    <source>
        <dbReference type="PROSITE" id="PS50089"/>
    </source>
</evidence>
<dbReference type="GO" id="GO:0008270">
    <property type="term" value="F:zinc ion binding"/>
    <property type="evidence" value="ECO:0007669"/>
    <property type="project" value="UniProtKB-KW"/>
</dbReference>
<organism evidence="5 6">
    <name type="scientific">Pristionchus mayeri</name>
    <dbReference type="NCBI Taxonomy" id="1317129"/>
    <lineage>
        <taxon>Eukaryota</taxon>
        <taxon>Metazoa</taxon>
        <taxon>Ecdysozoa</taxon>
        <taxon>Nematoda</taxon>
        <taxon>Chromadorea</taxon>
        <taxon>Rhabditida</taxon>
        <taxon>Rhabditina</taxon>
        <taxon>Diplogasteromorpha</taxon>
        <taxon>Diplogasteroidea</taxon>
        <taxon>Neodiplogasteridae</taxon>
        <taxon>Pristionchus</taxon>
    </lineage>
</organism>
<evidence type="ECO:0000256" key="1">
    <source>
        <dbReference type="ARBA" id="ARBA00022771"/>
    </source>
</evidence>
<dbReference type="InterPro" id="IPR001841">
    <property type="entry name" value="Znf_RING"/>
</dbReference>
<keyword evidence="1 3" id="KW-0863">Zinc-finger</keyword>
<dbReference type="Gene3D" id="1.10.10.1580">
    <property type="entry name" value="Interferon regulatory factor 2-binding protein"/>
    <property type="match status" value="1"/>
</dbReference>
<protein>
    <recommendedName>
        <fullName evidence="4">RING-type domain-containing protein</fullName>
    </recommendedName>
</protein>